<feature type="coiled-coil region" evidence="1">
    <location>
        <begin position="62"/>
        <end position="89"/>
    </location>
</feature>
<keyword evidence="1" id="KW-0175">Coiled coil</keyword>
<dbReference type="Proteomes" id="UP000003781">
    <property type="component" value="Unassembled WGS sequence"/>
</dbReference>
<sequence length="254" mass="29108">MSHLSNSIKILKLSLASVLISLWGLPSLSQNPQQPNFPGPQIMRDLPGAMRPASDPLQLLQNKEVQQELKLTKDQIQKIERVRTQVQQQLSEFRRGRNSQEDIKRQIEQTKQQIATILQPKQLERFREILLQVNGWTPESPPENLVSIKQDFTSSTLSSPIQLTPEQQENLQDLQQETQKNIGRYFTPPDTNTASSQIRDEEVCHPVNTNRNSIEPILKTYQQQSQTILTNEQQATLEKLEGESFEIADAQCNF</sequence>
<organism evidence="2 3">
    <name type="scientific">Crocosphaera chwakensis CCY0110</name>
    <dbReference type="NCBI Taxonomy" id="391612"/>
    <lineage>
        <taxon>Bacteria</taxon>
        <taxon>Bacillati</taxon>
        <taxon>Cyanobacteriota</taxon>
        <taxon>Cyanophyceae</taxon>
        <taxon>Oscillatoriophycideae</taxon>
        <taxon>Chroococcales</taxon>
        <taxon>Aphanothecaceae</taxon>
        <taxon>Crocosphaera</taxon>
        <taxon>Crocosphaera chwakensis</taxon>
    </lineage>
</organism>
<gene>
    <name evidence="2" type="ORF">CY0110_23936</name>
</gene>
<evidence type="ECO:0000313" key="2">
    <source>
        <dbReference type="EMBL" id="EAZ92672.1"/>
    </source>
</evidence>
<reference evidence="2 3" key="1">
    <citation type="submission" date="2007-03" db="EMBL/GenBank/DDBJ databases">
        <authorList>
            <person name="Stal L."/>
            <person name="Ferriera S."/>
            <person name="Johnson J."/>
            <person name="Kravitz S."/>
            <person name="Beeson K."/>
            <person name="Sutton G."/>
            <person name="Rogers Y.-H."/>
            <person name="Friedman R."/>
            <person name="Frazier M."/>
            <person name="Venter J.C."/>
        </authorList>
    </citation>
    <scope>NUCLEOTIDE SEQUENCE [LARGE SCALE GENOMIC DNA]</scope>
    <source>
        <strain evidence="2 3">CCY0110</strain>
    </source>
</reference>
<comment type="caution">
    <text evidence="2">The sequence shown here is derived from an EMBL/GenBank/DDBJ whole genome shotgun (WGS) entry which is preliminary data.</text>
</comment>
<evidence type="ECO:0000313" key="3">
    <source>
        <dbReference type="Proteomes" id="UP000003781"/>
    </source>
</evidence>
<accession>A3ILM1</accession>
<dbReference type="OrthoDB" id="582800at2"/>
<dbReference type="RefSeq" id="WP_008274243.1">
    <property type="nucleotide sequence ID" value="NZ_AAXW01000005.1"/>
</dbReference>
<name>A3ILM1_9CHRO</name>
<dbReference type="AlphaFoldDB" id="A3ILM1"/>
<protein>
    <submittedName>
        <fullName evidence="2">Uncharacterized protein</fullName>
    </submittedName>
</protein>
<dbReference type="EMBL" id="AAXW01000005">
    <property type="protein sequence ID" value="EAZ92672.1"/>
    <property type="molecule type" value="Genomic_DNA"/>
</dbReference>
<keyword evidence="3" id="KW-1185">Reference proteome</keyword>
<evidence type="ECO:0000256" key="1">
    <source>
        <dbReference type="SAM" id="Coils"/>
    </source>
</evidence>
<dbReference type="eggNOG" id="COG3678">
    <property type="taxonomic scope" value="Bacteria"/>
</dbReference>
<proteinExistence type="predicted"/>